<evidence type="ECO:0008006" key="2">
    <source>
        <dbReference type="Google" id="ProtNLM"/>
    </source>
</evidence>
<name>A0A6M3XWQ4_9ZZZZ</name>
<gene>
    <name evidence="1" type="ORF">TM448B03079_0011</name>
</gene>
<evidence type="ECO:0000313" key="1">
    <source>
        <dbReference type="EMBL" id="QJI02307.1"/>
    </source>
</evidence>
<reference evidence="1" key="1">
    <citation type="submission" date="2020-03" db="EMBL/GenBank/DDBJ databases">
        <title>The deep terrestrial virosphere.</title>
        <authorList>
            <person name="Holmfeldt K."/>
            <person name="Nilsson E."/>
            <person name="Simone D."/>
            <person name="Lopez-Fernandez M."/>
            <person name="Wu X."/>
            <person name="de Brujin I."/>
            <person name="Lundin D."/>
            <person name="Andersson A."/>
            <person name="Bertilsson S."/>
            <person name="Dopson M."/>
        </authorList>
    </citation>
    <scope>NUCLEOTIDE SEQUENCE</scope>
    <source>
        <strain evidence="1">TM448B03079</strain>
    </source>
</reference>
<accession>A0A6M3XWQ4</accession>
<organism evidence="1">
    <name type="scientific">viral metagenome</name>
    <dbReference type="NCBI Taxonomy" id="1070528"/>
    <lineage>
        <taxon>unclassified sequences</taxon>
        <taxon>metagenomes</taxon>
        <taxon>organismal metagenomes</taxon>
    </lineage>
</organism>
<dbReference type="EMBL" id="MT144990">
    <property type="protein sequence ID" value="QJI02307.1"/>
    <property type="molecule type" value="Genomic_DNA"/>
</dbReference>
<protein>
    <recommendedName>
        <fullName evidence="2">Exonuclease</fullName>
    </recommendedName>
</protein>
<dbReference type="AlphaFoldDB" id="A0A6M3XWQ4"/>
<proteinExistence type="predicted"/>
<sequence>MKYIVRLTETSENEVKGIRLTTGEEVILQENSLASGLSELGLSVDDPTDLVITWDDKEQKPIKYISNIKNDIMLDEHQPDAWMEPLGVAEKVSMYAGDYGFKTVHGFMVLAEFKTSNDFYASLWDVKEGNESATSRLAGQIPKLVASCDIPILHIDLEGLSCTPDGKIHIVKRGDKGIMFRTWTAMWNTMLGYQIVYPQLKLWFSRRSFRVPYDILSMRNYLNKISHFSQASRPAAEMRELFKSMEADEAWLAALMGQETAKQALKAHGSIWNLMQLDEKELIKIPLWGKKTATKFLNILKKGGTDEQTNQ</sequence>